<dbReference type="GO" id="GO:0004197">
    <property type="term" value="F:cysteine-type endopeptidase activity"/>
    <property type="evidence" value="ECO:0007669"/>
    <property type="project" value="UniProtKB-EC"/>
</dbReference>
<gene>
    <name evidence="1" type="primary">cloSI</name>
    <name evidence="1" type="ORF">NCTC11388_01667</name>
</gene>
<reference evidence="1 2" key="1">
    <citation type="submission" date="2018-06" db="EMBL/GenBank/DDBJ databases">
        <authorList>
            <consortium name="Pathogen Informatics"/>
            <person name="Doyle S."/>
        </authorList>
    </citation>
    <scope>NUCLEOTIDE SEQUENCE [LARGE SCALE GENOMIC DNA]</scope>
    <source>
        <strain evidence="1 2">NCTC11388</strain>
    </source>
</reference>
<dbReference type="InterPro" id="IPR005077">
    <property type="entry name" value="Peptidase_C11"/>
</dbReference>
<dbReference type="PANTHER" id="PTHR37835">
    <property type="entry name" value="ALPHA-CLOSTRIPAIN"/>
    <property type="match status" value="1"/>
</dbReference>
<evidence type="ECO:0000313" key="2">
    <source>
        <dbReference type="Proteomes" id="UP000254893"/>
    </source>
</evidence>
<proteinExistence type="predicted"/>
<protein>
    <submittedName>
        <fullName evidence="1">Clostripain</fullName>
        <ecNumber evidence="1">3.4.22.8</ecNumber>
    </submittedName>
</protein>
<dbReference type="Gene3D" id="3.40.50.11970">
    <property type="match status" value="1"/>
</dbReference>
<evidence type="ECO:0000313" key="1">
    <source>
        <dbReference type="EMBL" id="SUJ06327.1"/>
    </source>
</evidence>
<keyword evidence="1" id="KW-0378">Hydrolase</keyword>
<accession>A0A380BSS3</accession>
<dbReference type="EC" id="3.4.22.8" evidence="1"/>
<organism evidence="1 2">
    <name type="scientific">Sphingobacterium spiritivorum</name>
    <name type="common">Flavobacterium spiritivorum</name>
    <dbReference type="NCBI Taxonomy" id="258"/>
    <lineage>
        <taxon>Bacteria</taxon>
        <taxon>Pseudomonadati</taxon>
        <taxon>Bacteroidota</taxon>
        <taxon>Sphingobacteriia</taxon>
        <taxon>Sphingobacteriales</taxon>
        <taxon>Sphingobacteriaceae</taxon>
        <taxon>Sphingobacterium</taxon>
    </lineage>
</organism>
<sequence length="390" mass="44081">MRSKQPIAGINIYDMKKFNILILSFCLLLIWGCGKELPPVTTKPNPAVSRTIMVYMGGNNNLQNETFEKIEALKKGYKSGMGRLLIYQAVRDADPRLLEIIADPSGKATEKVLKTYKKHNAANADIFAQILADVKVAAPSQSYGLILFSHASGWLPQGTLLKPRTLLQDGEDDLELRDFAAAIPDKSFDFMIFESCFMTGIEVLYELKDKTRYVVASSAEILSPGFTPIYPQLLPHLYTEEADLKGFSEQIFRYYNGLKGDYRSATISLIDVRRLPELAVWARDNAKSTLQESELKLVQHFDRYTNYRLFFDFKDYYSTIAPAESHAALSAVLDKIIVFKASTAQFLPGQNGFTIRAHSGLTSYIPQKTFPYLNTEYAKLKWAKDTRINE</sequence>
<name>A0A380BSS3_SPHSI</name>
<dbReference type="EMBL" id="UGYW01000002">
    <property type="protein sequence ID" value="SUJ06327.1"/>
    <property type="molecule type" value="Genomic_DNA"/>
</dbReference>
<dbReference type="Proteomes" id="UP000254893">
    <property type="component" value="Unassembled WGS sequence"/>
</dbReference>
<dbReference type="AlphaFoldDB" id="A0A380BSS3"/>
<dbReference type="Pfam" id="PF03415">
    <property type="entry name" value="Peptidase_C11"/>
    <property type="match status" value="1"/>
</dbReference>
<dbReference type="PANTHER" id="PTHR37835:SF1">
    <property type="entry name" value="ALPHA-CLOSTRIPAIN"/>
    <property type="match status" value="1"/>
</dbReference>